<dbReference type="Proteomes" id="UP001196413">
    <property type="component" value="Unassembled WGS sequence"/>
</dbReference>
<dbReference type="PANTHER" id="PTHR12596">
    <property type="entry name" value="EXPORTIN 4,7-RELATED"/>
    <property type="match status" value="1"/>
</dbReference>
<keyword evidence="6" id="KW-0653">Protein transport</keyword>
<evidence type="ECO:0000256" key="4">
    <source>
        <dbReference type="ARBA" id="ARBA00022448"/>
    </source>
</evidence>
<dbReference type="GO" id="GO:0006611">
    <property type="term" value="P:protein export from nucleus"/>
    <property type="evidence" value="ECO:0007669"/>
    <property type="project" value="TreeGrafter"/>
</dbReference>
<comment type="similarity">
    <text evidence="3">Belongs to the exportin family.</text>
</comment>
<reference evidence="9" key="1">
    <citation type="submission" date="2021-06" db="EMBL/GenBank/DDBJ databases">
        <title>Parelaphostrongylus tenuis whole genome reference sequence.</title>
        <authorList>
            <person name="Garwood T.J."/>
            <person name="Larsen P.A."/>
            <person name="Fountain-Jones N.M."/>
            <person name="Garbe J.R."/>
            <person name="Macchietto M.G."/>
            <person name="Kania S.A."/>
            <person name="Gerhold R.W."/>
            <person name="Richards J.E."/>
            <person name="Wolf T.M."/>
        </authorList>
    </citation>
    <scope>NUCLEOTIDE SEQUENCE</scope>
    <source>
        <strain evidence="9">MNPRO001-30</strain>
        <tissue evidence="9">Meninges</tissue>
    </source>
</reference>
<comment type="subcellular location">
    <subcellularLocation>
        <location evidence="2">Cytoplasm</location>
    </subcellularLocation>
    <subcellularLocation>
        <location evidence="1">Nucleus</location>
    </subcellularLocation>
</comment>
<organism evidence="9 10">
    <name type="scientific">Parelaphostrongylus tenuis</name>
    <name type="common">Meningeal worm</name>
    <dbReference type="NCBI Taxonomy" id="148309"/>
    <lineage>
        <taxon>Eukaryota</taxon>
        <taxon>Metazoa</taxon>
        <taxon>Ecdysozoa</taxon>
        <taxon>Nematoda</taxon>
        <taxon>Chromadorea</taxon>
        <taxon>Rhabditida</taxon>
        <taxon>Rhabditina</taxon>
        <taxon>Rhabditomorpha</taxon>
        <taxon>Strongyloidea</taxon>
        <taxon>Metastrongylidae</taxon>
        <taxon>Parelaphostrongylus</taxon>
    </lineage>
</organism>
<keyword evidence="5" id="KW-0963">Cytoplasm</keyword>
<dbReference type="GO" id="GO:0005737">
    <property type="term" value="C:cytoplasm"/>
    <property type="evidence" value="ECO:0007669"/>
    <property type="project" value="UniProtKB-SubCell"/>
</dbReference>
<dbReference type="Gene3D" id="1.25.10.10">
    <property type="entry name" value="Leucine-rich Repeat Variant"/>
    <property type="match status" value="1"/>
</dbReference>
<proteinExistence type="inferred from homology"/>
<evidence type="ECO:0000256" key="5">
    <source>
        <dbReference type="ARBA" id="ARBA00022490"/>
    </source>
</evidence>
<keyword evidence="10" id="KW-1185">Reference proteome</keyword>
<dbReference type="InterPro" id="IPR016024">
    <property type="entry name" value="ARM-type_fold"/>
</dbReference>
<dbReference type="EMBL" id="JAHQIW010006832">
    <property type="protein sequence ID" value="KAJ1370660.1"/>
    <property type="molecule type" value="Genomic_DNA"/>
</dbReference>
<protein>
    <recommendedName>
        <fullName evidence="8">Exportin-4</fullName>
    </recommendedName>
</protein>
<dbReference type="SUPFAM" id="SSF48371">
    <property type="entry name" value="ARM repeat"/>
    <property type="match status" value="1"/>
</dbReference>
<evidence type="ECO:0000256" key="8">
    <source>
        <dbReference type="ARBA" id="ARBA00040444"/>
    </source>
</evidence>
<evidence type="ECO:0000256" key="2">
    <source>
        <dbReference type="ARBA" id="ARBA00004496"/>
    </source>
</evidence>
<dbReference type="GO" id="GO:0005643">
    <property type="term" value="C:nuclear pore"/>
    <property type="evidence" value="ECO:0007669"/>
    <property type="project" value="TreeGrafter"/>
</dbReference>
<name>A0AAD5R6L2_PARTN</name>
<dbReference type="PANTHER" id="PTHR12596:SF1">
    <property type="entry name" value="EXPORTIN-4"/>
    <property type="match status" value="1"/>
</dbReference>
<dbReference type="AlphaFoldDB" id="A0AAD5R6L2"/>
<evidence type="ECO:0000256" key="3">
    <source>
        <dbReference type="ARBA" id="ARBA00009466"/>
    </source>
</evidence>
<keyword evidence="4" id="KW-0813">Transport</keyword>
<gene>
    <name evidence="9" type="ORF">KIN20_032442</name>
</gene>
<accession>A0AAD5R6L2</accession>
<comment type="caution">
    <text evidence="9">The sequence shown here is derived from an EMBL/GenBank/DDBJ whole genome shotgun (WGS) entry which is preliminary data.</text>
</comment>
<evidence type="ECO:0000313" key="10">
    <source>
        <dbReference type="Proteomes" id="UP001196413"/>
    </source>
</evidence>
<evidence type="ECO:0000256" key="7">
    <source>
        <dbReference type="ARBA" id="ARBA00023242"/>
    </source>
</evidence>
<dbReference type="InterPro" id="IPR011989">
    <property type="entry name" value="ARM-like"/>
</dbReference>
<dbReference type="InterPro" id="IPR044189">
    <property type="entry name" value="XPO4/7-like"/>
</dbReference>
<evidence type="ECO:0000313" key="9">
    <source>
        <dbReference type="EMBL" id="KAJ1370660.1"/>
    </source>
</evidence>
<sequence length="327" mass="36451">MDGVARASQPHSAAVLFKFLSPVLESCVPLMKSRSYSQPIVSAILVLIQNVTTKVSIYVDDKEDSATLYRTIIMIVDVYRSEQTSRFVGMTENDEDKGNDLVLFLDILSNVLSKDILEGGEDNVATGAQVALASLEMLLSVMNESVLKLPELALKFFRLVLYLVEFSREALSIMSTDLLVALCRCLQGGMTSQYGSEIACTSMEALTEIVSYFMAMSHPIPPLLSQQFTETIPLAFETCLENSCENTVFNEASSCLYSLICFDKMGFDRFVSQMLSNKSNEAALNKLREEFAKLLPDDPKPGRRERIAFGQRMEHFLSEIQGLLSYN</sequence>
<keyword evidence="7" id="KW-0539">Nucleus</keyword>
<evidence type="ECO:0000256" key="1">
    <source>
        <dbReference type="ARBA" id="ARBA00004123"/>
    </source>
</evidence>
<evidence type="ECO:0000256" key="6">
    <source>
        <dbReference type="ARBA" id="ARBA00022927"/>
    </source>
</evidence>
<dbReference type="GO" id="GO:0005049">
    <property type="term" value="F:nuclear export signal receptor activity"/>
    <property type="evidence" value="ECO:0007669"/>
    <property type="project" value="InterPro"/>
</dbReference>